<proteinExistence type="predicted"/>
<dbReference type="EMBL" id="LRQB01000040">
    <property type="protein sequence ID" value="KXA20910.1"/>
    <property type="molecule type" value="Genomic_DNA"/>
</dbReference>
<dbReference type="PATRIC" id="fig|2702.100.peg.702"/>
<reference evidence="1 2" key="1">
    <citation type="submission" date="2016-01" db="EMBL/GenBank/DDBJ databases">
        <authorList>
            <person name="Oliw E.H."/>
        </authorList>
    </citation>
    <scope>NUCLEOTIDE SEQUENCE [LARGE SCALE GENOMIC DNA]</scope>
    <source>
        <strain evidence="1 2">PSS_7772B</strain>
    </source>
</reference>
<protein>
    <submittedName>
        <fullName evidence="1">Uncharacterized protein</fullName>
    </submittedName>
</protein>
<evidence type="ECO:0000313" key="2">
    <source>
        <dbReference type="Proteomes" id="UP000070687"/>
    </source>
</evidence>
<accession>A0A133NXB2</accession>
<sequence>MKLCSRALQTLILYCIENASTHAAAHITPENLNLRTHPQLNCATLVALSKPRTFRNKLNESMSFVLCLVC</sequence>
<dbReference type="AlphaFoldDB" id="A0A133NXB2"/>
<organism evidence="1 2">
    <name type="scientific">Gardnerella vaginalis</name>
    <dbReference type="NCBI Taxonomy" id="2702"/>
    <lineage>
        <taxon>Bacteria</taxon>
        <taxon>Bacillati</taxon>
        <taxon>Actinomycetota</taxon>
        <taxon>Actinomycetes</taxon>
        <taxon>Bifidobacteriales</taxon>
        <taxon>Bifidobacteriaceae</taxon>
        <taxon>Gardnerella</taxon>
    </lineage>
</organism>
<name>A0A133NXB2_GARVA</name>
<comment type="caution">
    <text evidence="1">The sequence shown here is derived from an EMBL/GenBank/DDBJ whole genome shotgun (WGS) entry which is preliminary data.</text>
</comment>
<evidence type="ECO:0000313" key="1">
    <source>
        <dbReference type="EMBL" id="KXA20910.1"/>
    </source>
</evidence>
<gene>
    <name evidence="1" type="ORF">HMPREF3208_00722</name>
</gene>
<dbReference type="Proteomes" id="UP000070687">
    <property type="component" value="Unassembled WGS sequence"/>
</dbReference>